<evidence type="ECO:0000256" key="2">
    <source>
        <dbReference type="ARBA" id="ARBA00022694"/>
    </source>
</evidence>
<dbReference type="Proteomes" id="UP000294933">
    <property type="component" value="Unassembled WGS sequence"/>
</dbReference>
<dbReference type="STRING" id="50990.A0A4R5XGR3"/>
<dbReference type="Gene3D" id="3.40.50.720">
    <property type="entry name" value="NAD(P)-binding Rossmann-like Domain"/>
    <property type="match status" value="1"/>
</dbReference>
<dbReference type="SMART" id="SM00829">
    <property type="entry name" value="PKS_ER"/>
    <property type="match status" value="1"/>
</dbReference>
<dbReference type="GO" id="GO:0005739">
    <property type="term" value="C:mitochondrion"/>
    <property type="evidence" value="ECO:0007669"/>
    <property type="project" value="TreeGrafter"/>
</dbReference>
<dbReference type="InterPro" id="IPR011032">
    <property type="entry name" value="GroES-like_sf"/>
</dbReference>
<dbReference type="PANTHER" id="PTHR42714">
    <property type="entry name" value="TRNA MODIFICATION GTPASE GTPBP3"/>
    <property type="match status" value="1"/>
</dbReference>
<evidence type="ECO:0000313" key="8">
    <source>
        <dbReference type="Proteomes" id="UP000294933"/>
    </source>
</evidence>
<keyword evidence="8" id="KW-1185">Reference proteome</keyword>
<keyword evidence="3" id="KW-0547">Nucleotide-binding</keyword>
<feature type="compositionally biased region" description="Acidic residues" evidence="5">
    <location>
        <begin position="510"/>
        <end position="527"/>
    </location>
</feature>
<dbReference type="GO" id="GO:0005525">
    <property type="term" value="F:GTP binding"/>
    <property type="evidence" value="ECO:0007669"/>
    <property type="project" value="UniProtKB-KW"/>
</dbReference>
<reference evidence="7 8" key="1">
    <citation type="submission" date="2018-06" db="EMBL/GenBank/DDBJ databases">
        <title>A transcriptomic atlas of mushroom development highlights an independent origin of complex multicellularity.</title>
        <authorList>
            <consortium name="DOE Joint Genome Institute"/>
            <person name="Krizsan K."/>
            <person name="Almasi E."/>
            <person name="Merenyi Z."/>
            <person name="Sahu N."/>
            <person name="Viragh M."/>
            <person name="Koszo T."/>
            <person name="Mondo S."/>
            <person name="Kiss B."/>
            <person name="Balint B."/>
            <person name="Kues U."/>
            <person name="Barry K."/>
            <person name="Hegedus J.C."/>
            <person name="Henrissat B."/>
            <person name="Johnson J."/>
            <person name="Lipzen A."/>
            <person name="Ohm R."/>
            <person name="Nagy I."/>
            <person name="Pangilinan J."/>
            <person name="Yan J."/>
            <person name="Xiong Y."/>
            <person name="Grigoriev I.V."/>
            <person name="Hibbett D.S."/>
            <person name="Nagy L.G."/>
        </authorList>
    </citation>
    <scope>NUCLEOTIDE SEQUENCE [LARGE SCALE GENOMIC DNA]</scope>
    <source>
        <strain evidence="7 8">SZMC22713</strain>
    </source>
</reference>
<feature type="compositionally biased region" description="Low complexity" evidence="5">
    <location>
        <begin position="723"/>
        <end position="743"/>
    </location>
</feature>
<dbReference type="InterPro" id="IPR005225">
    <property type="entry name" value="Small_GTP-bd"/>
</dbReference>
<dbReference type="CDD" id="cd14858">
    <property type="entry name" value="TrmE_N"/>
    <property type="match status" value="1"/>
</dbReference>
<organism evidence="7 8">
    <name type="scientific">Rickenella mellea</name>
    <dbReference type="NCBI Taxonomy" id="50990"/>
    <lineage>
        <taxon>Eukaryota</taxon>
        <taxon>Fungi</taxon>
        <taxon>Dikarya</taxon>
        <taxon>Basidiomycota</taxon>
        <taxon>Agaricomycotina</taxon>
        <taxon>Agaricomycetes</taxon>
        <taxon>Hymenochaetales</taxon>
        <taxon>Rickenellaceae</taxon>
        <taxon>Rickenella</taxon>
    </lineage>
</organism>
<dbReference type="InterPro" id="IPR006073">
    <property type="entry name" value="GTP-bd"/>
</dbReference>
<dbReference type="Gene3D" id="1.20.120.430">
    <property type="entry name" value="tRNA modification GTPase MnmE domain 2"/>
    <property type="match status" value="1"/>
</dbReference>
<dbReference type="SUPFAM" id="SSF50129">
    <property type="entry name" value="GroES-like"/>
    <property type="match status" value="1"/>
</dbReference>
<dbReference type="EMBL" id="ML170156">
    <property type="protein sequence ID" value="TDL29596.1"/>
    <property type="molecule type" value="Genomic_DNA"/>
</dbReference>
<dbReference type="NCBIfam" id="TIGR00231">
    <property type="entry name" value="small_GTP"/>
    <property type="match status" value="1"/>
</dbReference>
<evidence type="ECO:0000259" key="6">
    <source>
        <dbReference type="SMART" id="SM00829"/>
    </source>
</evidence>
<dbReference type="Pfam" id="PF10396">
    <property type="entry name" value="TrmE_N"/>
    <property type="match status" value="1"/>
</dbReference>
<dbReference type="SUPFAM" id="SSF52540">
    <property type="entry name" value="P-loop containing nucleoside triphosphate hydrolases"/>
    <property type="match status" value="1"/>
</dbReference>
<feature type="compositionally biased region" description="Polar residues" evidence="5">
    <location>
        <begin position="699"/>
        <end position="708"/>
    </location>
</feature>
<dbReference type="AlphaFoldDB" id="A0A4R5XGR3"/>
<dbReference type="GO" id="GO:0016491">
    <property type="term" value="F:oxidoreductase activity"/>
    <property type="evidence" value="ECO:0007669"/>
    <property type="project" value="InterPro"/>
</dbReference>
<dbReference type="HAMAP" id="MF_00379">
    <property type="entry name" value="GTPase_MnmE"/>
    <property type="match status" value="1"/>
</dbReference>
<feature type="compositionally biased region" description="Basic residues" evidence="5">
    <location>
        <begin position="655"/>
        <end position="669"/>
    </location>
</feature>
<dbReference type="SUPFAM" id="SSF103025">
    <property type="entry name" value="Folate-binding domain"/>
    <property type="match status" value="1"/>
</dbReference>
<dbReference type="GO" id="GO:0003924">
    <property type="term" value="F:GTPase activity"/>
    <property type="evidence" value="ECO:0007669"/>
    <property type="project" value="InterPro"/>
</dbReference>
<protein>
    <recommendedName>
        <fullName evidence="6">Enoyl reductase (ER) domain-containing protein</fullName>
    </recommendedName>
</protein>
<dbReference type="SUPFAM" id="SSF51735">
    <property type="entry name" value="NAD(P)-binding Rossmann-fold domains"/>
    <property type="match status" value="1"/>
</dbReference>
<sequence>MALRSIERAWCRGRVARRLRVAGLHSSSPRSLVASRSLSRSATSTATSGSQSFTHQLPLSSAQRPTIYALATPPGKGGVAVLRVSGPDVGEVWRRMVRLMPTRMGSQKGKASAFMEEVLEHRRMERCYFVHAETPHSYTTEPTLELHTHSGPALLSSLLHSLSLIPLLRPAERGEFTRRAVLNGRMNLVQAEGVRDLLDAQTEEQRRSAGRAVRGEVGRRFEEIRSEMVGCLAMVEALIDFGEGEDIEDGVYDAARARVQKLHATIASHLSDKRGEILRSGIELAIFGPPNAGKSSLLNFLARRDVAIVTAIPGTTRDVLEMTLDIGGLPVVVADTAGLREGGNVVDVVEQIGVQRARDRVQDADASLCVLSIPEVAKEGIPEAVAELMTGSTMVVLNKRDVSSADEIATAVTAVSGYEVAVWVISVQTGERADRFMEGLERELRSRYEGSGDALITNGRQRGHLEDALCFLDGFLARGREDVVLGAEELRYGCVPPDPPPPPPPQPTDTDSDDNATDTDTDGDDDVFYTPNTSPRVSLNGEAIMTIDFSPPQSSSSSSASTVGSDDGHHSFAWSSSSQPTTRATTPLTDYSGKLDDDTPTSRTRSPSPHEPWARDVRWLVQPSSASSTSSKRSQPSSAKSEPLAPVTRPPQVPRRAKTTSARRKQPRPRSRERMSALWEEDESADPHTPSAPALVASGSATSRSRTISAPYPLAPRQQRTPSIRSGSSRQSSASSYTTSSRTVEIPSPLPVSDGGAPAGYTSLVLPRAAPPQQPSSRRNSMRFSISSSSLVDLTRSGMAQTTMSTISLTKNAGAIALAHPARRRTISLISSTSRAKPSPTPPHLLKTLPSPLSFTSHTPPPTKVSASQVLVQVWAVGLDALDDMLVREKAARGDSFGFVPGRSFVGRAVECGFEVTSVAKSDWVMGLLDVRKCGALSEFIVVDRRRLTRSPPPSRSLTIEQLALLPLCGIPAHRAVRTAAHLHRGARALVLHAHDGAGAFALMELAWYGVKVTAQIPRNPGSDGDDRSAIGEVSMRVTRWGAREVILDDAISATAALPESSFDLVIDPLGGRAIWDASQRILHPTGQFTTLVGDRASDSEHALPSLPAHVRSNFRSLRHAFAFTGIGKKSPSPPPPSSSDTSATSGSNVSVNANGGTAKRSKKDRKKSLSYAWVSALAVVDDAGDDVRDSLEAVAEMAREGVLVPHVPRSAVFPFERAPRAFAGAGGVSDSAGGEGGEGGRLARGRTAVVRIIES</sequence>
<feature type="compositionally biased region" description="Pro residues" evidence="5">
    <location>
        <begin position="496"/>
        <end position="507"/>
    </location>
</feature>
<dbReference type="Pfam" id="PF01926">
    <property type="entry name" value="MMR_HSR1"/>
    <property type="match status" value="1"/>
</dbReference>
<dbReference type="VEuPathDB" id="FungiDB:BD410DRAFT_833876"/>
<name>A0A4R5XGR3_9AGAM</name>
<dbReference type="Gene3D" id="3.40.50.300">
    <property type="entry name" value="P-loop containing nucleotide triphosphate hydrolases"/>
    <property type="match status" value="1"/>
</dbReference>
<dbReference type="InterPro" id="IPR020843">
    <property type="entry name" value="ER"/>
</dbReference>
<dbReference type="InterPro" id="IPR036291">
    <property type="entry name" value="NAD(P)-bd_dom_sf"/>
</dbReference>
<dbReference type="CDD" id="cd04164">
    <property type="entry name" value="trmE"/>
    <property type="match status" value="1"/>
</dbReference>
<feature type="compositionally biased region" description="Low complexity" evidence="5">
    <location>
        <begin position="622"/>
        <end position="641"/>
    </location>
</feature>
<dbReference type="GO" id="GO:0030488">
    <property type="term" value="P:tRNA methylation"/>
    <property type="evidence" value="ECO:0007669"/>
    <property type="project" value="TreeGrafter"/>
</dbReference>
<feature type="domain" description="Enoyl reductase (ER)" evidence="6">
    <location>
        <begin position="848"/>
        <end position="1251"/>
    </location>
</feature>
<dbReference type="Gene3D" id="3.90.180.10">
    <property type="entry name" value="Medium-chain alcohol dehydrogenases, catalytic domain"/>
    <property type="match status" value="1"/>
</dbReference>
<feature type="compositionally biased region" description="Polar residues" evidence="5">
    <location>
        <begin position="573"/>
        <end position="589"/>
    </location>
</feature>
<dbReference type="InterPro" id="IPR025867">
    <property type="entry name" value="MnmE_helical"/>
</dbReference>
<dbReference type="OrthoDB" id="188276at2759"/>
<dbReference type="InterPro" id="IPR027266">
    <property type="entry name" value="TrmE/GcvT-like"/>
</dbReference>
<dbReference type="Pfam" id="PF12631">
    <property type="entry name" value="MnmE_helical"/>
    <property type="match status" value="1"/>
</dbReference>
<evidence type="ECO:0000256" key="5">
    <source>
        <dbReference type="SAM" id="MobiDB-lite"/>
    </source>
</evidence>
<feature type="region of interest" description="Disordered" evidence="5">
    <location>
        <begin position="491"/>
        <end position="759"/>
    </location>
</feature>
<dbReference type="InterPro" id="IPR018948">
    <property type="entry name" value="GTP-bd_TrmE_N"/>
</dbReference>
<evidence type="ECO:0000256" key="4">
    <source>
        <dbReference type="ARBA" id="ARBA00023134"/>
    </source>
</evidence>
<evidence type="ECO:0000256" key="3">
    <source>
        <dbReference type="ARBA" id="ARBA00022741"/>
    </source>
</evidence>
<dbReference type="PANTHER" id="PTHR42714:SF2">
    <property type="entry name" value="TRNA MODIFICATION GTPASE GTPBP3, MITOCHONDRIAL"/>
    <property type="match status" value="1"/>
</dbReference>
<dbReference type="Gene3D" id="3.30.1360.120">
    <property type="entry name" value="Probable tRNA modification gtpase trme, domain 1"/>
    <property type="match status" value="1"/>
</dbReference>
<keyword evidence="4" id="KW-0342">GTP-binding</keyword>
<keyword evidence="2" id="KW-0819">tRNA processing</keyword>
<feature type="compositionally biased region" description="Polar residues" evidence="5">
    <location>
        <begin position="1141"/>
        <end position="1156"/>
    </location>
</feature>
<dbReference type="InterPro" id="IPR027417">
    <property type="entry name" value="P-loop_NTPase"/>
</dbReference>
<dbReference type="InterPro" id="IPR031168">
    <property type="entry name" value="G_TrmE"/>
</dbReference>
<comment type="similarity">
    <text evidence="1">Belongs to the TRAFAC class TrmE-Era-EngA-EngB-Septin-like GTPase superfamily. TrmE GTPase family.</text>
</comment>
<dbReference type="InterPro" id="IPR027368">
    <property type="entry name" value="MnmE_dom2"/>
</dbReference>
<evidence type="ECO:0000313" key="7">
    <source>
        <dbReference type="EMBL" id="TDL29596.1"/>
    </source>
</evidence>
<gene>
    <name evidence="7" type="ORF">BD410DRAFT_833876</name>
</gene>
<proteinExistence type="inferred from homology"/>
<dbReference type="GO" id="GO:0002098">
    <property type="term" value="P:tRNA wobble uridine modification"/>
    <property type="evidence" value="ECO:0007669"/>
    <property type="project" value="TreeGrafter"/>
</dbReference>
<feature type="compositionally biased region" description="Low complexity" evidence="5">
    <location>
        <begin position="550"/>
        <end position="561"/>
    </location>
</feature>
<evidence type="ECO:0000256" key="1">
    <source>
        <dbReference type="ARBA" id="ARBA00011043"/>
    </source>
</evidence>
<feature type="region of interest" description="Disordered" evidence="5">
    <location>
        <begin position="1126"/>
        <end position="1165"/>
    </location>
</feature>
<dbReference type="InterPro" id="IPR004520">
    <property type="entry name" value="GTPase_MnmE"/>
</dbReference>
<accession>A0A4R5XGR3</accession>